<dbReference type="GO" id="GO:0034455">
    <property type="term" value="C:t-UTP complex"/>
    <property type="evidence" value="ECO:0007669"/>
    <property type="project" value="TreeGrafter"/>
</dbReference>
<dbReference type="OrthoDB" id="31183at2759"/>
<evidence type="ECO:0000256" key="1">
    <source>
        <dbReference type="RuleBase" id="RU367065"/>
    </source>
</evidence>
<dbReference type="PANTHER" id="PTHR13457">
    <property type="entry name" value="BAP28"/>
    <property type="match status" value="1"/>
</dbReference>
<dbReference type="Gene3D" id="1.25.10.10">
    <property type="entry name" value="Leucine-rich Repeat Variant"/>
    <property type="match status" value="1"/>
</dbReference>
<accession>A0A1X0P7H2</accession>
<sequence>MTSQLASQLQKLQQRPVGDKRLTQSFLFDSTEARSFSREQIHQLAVHGLQTLIAIDNRLHPFLEELFHPHKTRTERKLLSTEENQALDVTIERFLTLLSPHMFLTAAHQVFEYLVRVHEVHVYNVAAVLRTFLPYHDHSLFVRAVMLLDLRDTGFSFLSKNQEYGAPLLREHLVLACAESRKALRLVCLTLAMSVRMKVHNNAANALFTGVAVQLASHPDAETIWRVLLPFLVEFLSGAASGAEKGELLSQQQQQQQESHLLEDTQGGDTQIQLPSREVVCSALVVLAAWSNEVQLTVPTLATVMKPTIALLTRASSYTTFNASSSSSTSFNVPATVPTSDLLGVIDLLFYTQRSVVTQVTFGPQIQMLLALPWKQWSPWIAAVAEETAAVDAGMYNSLISVLLRHCLQRLRVAHSLDSISPDVLGFVQCAVENLPLSDTLVTEVIQTLMTCHARISLANPQDNNNNKQKNNKKKNNNISNEEEEITSGDNELKKKENENGSSLTAWMRALERRFAHVFDTTLSQLLNDVTTQSAAAAFVAQHLSGTRYELLEVRGASGKVERLPLFSCLLHPLPEVRLLAARELHTMTAQQLMTSSSKSHGSTAGNSMLDLLEHVMQYEQSYKVSEQFLHTSVSAMEKLLSLTSSDNEDDEDNKESDNNNKKSSIEQKIVLSHLRSMLRSLWMMLTQHDVNLQKEFLHVVLQPLIMYVEKHISNSSVNKKNKKKQQSSLNMSNHTLSSYNEVHGLLVYYLTLLYVDCTDRQTRKQLDHSTLEEESNKKRDDQLRELISELEQQLLSIVPNMNRTATFFNPASGEEMGKNGKNDDDDDDTESSDDDDEESALRGKKNEKVKKGSTLQGTSKEITDGYLSVFESVPLLLLLRSEASARLNSTLAQLASNTAGEFLSRESRGVMLECCLACASCLTTAAASEMDGVIRLLWRFFLGENTGSVPSESTAGYLESLQESQRAALRGAAVKVGRGAKNSLAAPYVPRDELTAAVGWTVRRGVEMRLTSSSHQDHPNGNHLSNGNNNNKCEDPQQRAGDEDDNNDWMGLVRVGRLLGLLSTPLPAVAVSPARLSPVYMQLLERCYNVEKKGNEASTAAAAVTVTDGDNKENQKTKDNTTTTTTDNNKKNVYGSDDGMEGRFPVDWFDLVYTAVFRTVGNDSINKNKNDGTVETKMFSLSALTLTLLTPLAAPTTRRERVLQELQGIILTASSSHNNKTTATVSVAQKVIESAIHKEHISATTLNAIVEVMAREESRGNITQTAAALLCRMMANMNNNNAKMEPVMPFSVSCHVLEYFFPIRSNSNNNNNKNSNNRKTRTSSHIAIHILLPLLKNILVTGGSGGKHTGASVSSAASNFLHAVCLRTDLNNTSGEGKEEKEKEEKAVLELCLELLRHPFLRVAGSRVRPVYRHALRAFAIALSHGLEGEQTNSLVFIPNKNKNNSSTRGSGSEVNTAAFLAHMTESLSHVMFDDNTCLNRLGADAAQFLLGTLGGYHRLFLPWLTRLLKEENADLSIVADVVEVLAAPSMGDTTTTTTITTSIDTWEPPSWCALHSPMTFTDVQTLLQLCSKVLDIPQETGKHKKNKNSNKLNEKEHQSQSLWPRNANTLSAVRLLCSLVALSPSVRIDDDDQTESLFALINGLLEQFPLTALLPLLTESDNNDDNEKSNGMLPFNRYGMMYVRTVVGLCISSPHALNEGEAHGASRIARVLVKQTVMLMAALLVPDDNTTTTTTEKSSEETSESTFSRHRIDTIANLLRIVSPLFTPTVPGSVSASASAAAAPSFAALHIPVVALLIRLESMDFSLMQSRYESAMDVCSSLLASFDIHTQLSCLAQMMQLLIDPHQQLSSSSSAAAAAAQNQREEDEEDDNIVKLFRKLVKPNQVINRQETILHLVNMTVKSEAFLGGFLELQHHSHTSRTSHSKQQQQEGENENEADEHPGSTEVEKGTKTDDACMRLLVSSLELFAHYAELNGSTANDAPTTTTTITRTKEEKEELPEFGENKAFVMLLELLAGNTLACVLAGINEPTFVSCLRRLLTDSRVPLQRKGLEVLLDRLHHALPTVEHTLTDAELEQHRQELRDPKRKLTLMDLVRVKARPLATKRSFALFPHLATLLSDLFKTTTTTNTTAESSTMLNTAVEMLPLTVSCMEELVRIVSSGGSLQAEKTLLNVHRSNRVTEAMLSKLFGNKARVQEVHRWVEDILKMLPRLLHCDAMSVKTGGINTTGSSSSLSLQEGVLITAAGLLTALGTISQVMGTAFTTPHSNDILQVVASSAVFAVSGIPAIVSRSEVGSLLRQASLSCLLRVFPSCWLMCQPYLPRIIFAATHLHNVDDTETNYRSEETMAMLEAVLEPQLFIEACTECLRGVSTSVTTMESKKNIRVRVETHSFALFYNSVKRRVQGLKREELQHLHILVGGTTPQDNFWLASFQALATAPALPSRDIVQPVLEAYTVFFLKFKSKHCTRYLSTVAEWAFGGDAESLLKNVQKQQALQQQQEEEYEEEEEEEEEDNNKKGRNGGNKMHRRDDALSVTRTTLHCWLLFYALCNHLLEKLGSILDFGFPVVLPYVVSTLTAYCSSTQHTMKQAASLIARTLEGALDVIRRIALAQTPAPNHDYSIPVENYLSTPTVFTAVMPALVRQLTNVVYLADGTHDYNFRVDQFVIPAIRAFFNSLAPAVGAAPSQLQQQQQQSKTQQELLRALRHTSRHVRSAVLRCLDGVYADGGDELAARLMAEMLPAAVEATEDRDAAVVEQARRLCLNLSAITGQDVLYAMSA</sequence>
<proteinExistence type="inferred from homology"/>
<organism evidence="3 4">
    <name type="scientific">Trypanosoma theileri</name>
    <dbReference type="NCBI Taxonomy" id="67003"/>
    <lineage>
        <taxon>Eukaryota</taxon>
        <taxon>Discoba</taxon>
        <taxon>Euglenozoa</taxon>
        <taxon>Kinetoplastea</taxon>
        <taxon>Metakinetoplastina</taxon>
        <taxon>Trypanosomatida</taxon>
        <taxon>Trypanosomatidae</taxon>
        <taxon>Trypanosoma</taxon>
    </lineage>
</organism>
<feature type="region of interest" description="Disordered" evidence="2">
    <location>
        <begin position="807"/>
        <end position="855"/>
    </location>
</feature>
<gene>
    <name evidence="3" type="ORF">TM35_000022080</name>
</gene>
<feature type="compositionally biased region" description="Basic and acidic residues" evidence="2">
    <location>
        <begin position="840"/>
        <end position="851"/>
    </location>
</feature>
<feature type="compositionally biased region" description="Acidic residues" evidence="2">
    <location>
        <begin position="824"/>
        <end position="839"/>
    </location>
</feature>
<dbReference type="GO" id="GO:0032040">
    <property type="term" value="C:small-subunit processome"/>
    <property type="evidence" value="ECO:0007669"/>
    <property type="project" value="TreeGrafter"/>
</dbReference>
<feature type="compositionally biased region" description="Basic and acidic residues" evidence="2">
    <location>
        <begin position="1033"/>
        <end position="1042"/>
    </location>
</feature>
<feature type="compositionally biased region" description="Acidic residues" evidence="2">
    <location>
        <begin position="2501"/>
        <end position="2515"/>
    </location>
</feature>
<dbReference type="GO" id="GO:0000462">
    <property type="term" value="P:maturation of SSU-rRNA from tricistronic rRNA transcript (SSU-rRNA, 5.8S rRNA, LSU-rRNA)"/>
    <property type="evidence" value="ECO:0007669"/>
    <property type="project" value="TreeGrafter"/>
</dbReference>
<comment type="function">
    <text evidence="1">Involved in nucleolar processing of pre-18S ribosomal RNA.</text>
</comment>
<feature type="region of interest" description="Disordered" evidence="2">
    <location>
        <begin position="1109"/>
        <end position="1137"/>
    </location>
</feature>
<dbReference type="GeneID" id="39981306"/>
<evidence type="ECO:0000313" key="4">
    <source>
        <dbReference type="Proteomes" id="UP000192257"/>
    </source>
</evidence>
<dbReference type="EMBL" id="NBCO01000002">
    <property type="protein sequence ID" value="ORC92882.1"/>
    <property type="molecule type" value="Genomic_DNA"/>
</dbReference>
<keyword evidence="1" id="KW-0539">Nucleus</keyword>
<feature type="region of interest" description="Disordered" evidence="2">
    <location>
        <begin position="247"/>
        <end position="267"/>
    </location>
</feature>
<dbReference type="InterPro" id="IPR011989">
    <property type="entry name" value="ARM-like"/>
</dbReference>
<evidence type="ECO:0000313" key="3">
    <source>
        <dbReference type="EMBL" id="ORC92882.1"/>
    </source>
</evidence>
<dbReference type="Proteomes" id="UP000192257">
    <property type="component" value="Unassembled WGS sequence"/>
</dbReference>
<feature type="compositionally biased region" description="Low complexity" evidence="2">
    <location>
        <begin position="1022"/>
        <end position="1032"/>
    </location>
</feature>
<feature type="compositionally biased region" description="Basic and acidic residues" evidence="2">
    <location>
        <begin position="1110"/>
        <end position="1120"/>
    </location>
</feature>
<comment type="caution">
    <text evidence="3">The sequence shown here is derived from an EMBL/GenBank/DDBJ whole genome shotgun (WGS) entry which is preliminary data.</text>
</comment>
<dbReference type="GO" id="GO:0045943">
    <property type="term" value="P:positive regulation of transcription by RNA polymerase I"/>
    <property type="evidence" value="ECO:0007669"/>
    <property type="project" value="TreeGrafter"/>
</dbReference>
<dbReference type="SUPFAM" id="SSF48371">
    <property type="entry name" value="ARM repeat"/>
    <property type="match status" value="1"/>
</dbReference>
<dbReference type="PANTHER" id="PTHR13457:SF1">
    <property type="entry name" value="HEAT REPEAT-CONTAINING PROTEIN 1"/>
    <property type="match status" value="1"/>
</dbReference>
<comment type="similarity">
    <text evidence="1">Belongs to the HEATR1/UTP10 family.</text>
</comment>
<dbReference type="VEuPathDB" id="TriTrypDB:TM35_000022080"/>
<feature type="region of interest" description="Disordered" evidence="2">
    <location>
        <begin position="1582"/>
        <end position="1605"/>
    </location>
</feature>
<dbReference type="InterPro" id="IPR016024">
    <property type="entry name" value="ARM-type_fold"/>
</dbReference>
<dbReference type="RefSeq" id="XP_028886948.1">
    <property type="nucleotide sequence ID" value="XM_029021526.1"/>
</dbReference>
<dbReference type="InterPro" id="IPR040191">
    <property type="entry name" value="UTP10"/>
</dbReference>
<evidence type="ECO:0000256" key="2">
    <source>
        <dbReference type="SAM" id="MobiDB-lite"/>
    </source>
</evidence>
<feature type="region of interest" description="Disordered" evidence="2">
    <location>
        <begin position="459"/>
        <end position="497"/>
    </location>
</feature>
<feature type="compositionally biased region" description="Basic and acidic residues" evidence="2">
    <location>
        <begin position="1941"/>
        <end position="1954"/>
    </location>
</feature>
<dbReference type="GO" id="GO:0030686">
    <property type="term" value="C:90S preribosome"/>
    <property type="evidence" value="ECO:0007669"/>
    <property type="project" value="TreeGrafter"/>
</dbReference>
<keyword evidence="1" id="KW-0687">Ribonucleoprotein</keyword>
<keyword evidence="4" id="KW-1185">Reference proteome</keyword>
<name>A0A1X0P7H2_9TRYP</name>
<feature type="region of interest" description="Disordered" evidence="2">
    <location>
        <begin position="1012"/>
        <end position="1049"/>
    </location>
</feature>
<reference evidence="3 4" key="1">
    <citation type="submission" date="2017-03" db="EMBL/GenBank/DDBJ databases">
        <title>An alternative strategy for trypanosome survival in the mammalian bloodstream revealed through genome and transcriptome analysis of the ubiquitous bovine parasite Trypanosoma (Megatrypanum) theileri.</title>
        <authorList>
            <person name="Kelly S."/>
            <person name="Ivens A."/>
            <person name="Mott A."/>
            <person name="O'Neill E."/>
            <person name="Emms D."/>
            <person name="Macleod O."/>
            <person name="Voorheis P."/>
            <person name="Matthews J."/>
            <person name="Matthews K."/>
            <person name="Carrington M."/>
        </authorList>
    </citation>
    <scope>NUCLEOTIDE SEQUENCE [LARGE SCALE GENOMIC DNA]</scope>
    <source>
        <strain evidence="3">Edinburgh</strain>
    </source>
</reference>
<feature type="region of interest" description="Disordered" evidence="2">
    <location>
        <begin position="1919"/>
        <end position="1954"/>
    </location>
</feature>
<protein>
    <recommendedName>
        <fullName evidence="1">HEAT repeat-containing protein 1</fullName>
    </recommendedName>
</protein>
<feature type="region of interest" description="Disordered" evidence="2">
    <location>
        <begin position="644"/>
        <end position="665"/>
    </location>
</feature>
<feature type="region of interest" description="Disordered" evidence="2">
    <location>
        <begin position="2498"/>
        <end position="2528"/>
    </location>
</feature>
<keyword evidence="1" id="KW-0690">Ribosome biogenesis</keyword>
<comment type="subcellular location">
    <subcellularLocation>
        <location evidence="1">Nucleus</location>
        <location evidence="1">Nucleolus</location>
    </subcellularLocation>
</comment>
<feature type="compositionally biased region" description="Basic and acidic residues" evidence="2">
    <location>
        <begin position="656"/>
        <end position="665"/>
    </location>
</feature>
<keyword evidence="1" id="KW-0698">rRNA processing</keyword>
<dbReference type="STRING" id="67003.A0A1X0P7H2"/>
<dbReference type="GO" id="GO:0030515">
    <property type="term" value="F:snoRNA binding"/>
    <property type="evidence" value="ECO:0007669"/>
    <property type="project" value="TreeGrafter"/>
</dbReference>